<dbReference type="GO" id="GO:0046872">
    <property type="term" value="F:metal ion binding"/>
    <property type="evidence" value="ECO:0007669"/>
    <property type="project" value="UniProtKB-KW"/>
</dbReference>
<dbReference type="Proteomes" id="UP000219412">
    <property type="component" value="Unassembled WGS sequence"/>
</dbReference>
<feature type="binding site" evidence="8">
    <location>
        <position position="66"/>
    </location>
    <ligand>
        <name>GTP</name>
        <dbReference type="ChEBI" id="CHEBI:37565"/>
    </ligand>
</feature>
<gene>
    <name evidence="8" type="primary">mobA</name>
    <name evidence="10" type="ORF">SAMN05878391_2352</name>
</gene>
<dbReference type="CDD" id="cd02503">
    <property type="entry name" value="MobA"/>
    <property type="match status" value="1"/>
</dbReference>
<feature type="binding site" evidence="8">
    <location>
        <position position="97"/>
    </location>
    <ligand>
        <name>Mg(2+)</name>
        <dbReference type="ChEBI" id="CHEBI:18420"/>
    </ligand>
</feature>
<evidence type="ECO:0000256" key="3">
    <source>
        <dbReference type="ARBA" id="ARBA00022723"/>
    </source>
</evidence>
<keyword evidence="6 8" id="KW-0342">GTP-binding</keyword>
<protein>
    <recommendedName>
        <fullName evidence="8">Probable molybdenum cofactor guanylyltransferase</fullName>
        <shortName evidence="8">MoCo guanylyltransferase</shortName>
        <ecNumber evidence="8">2.7.7.77</ecNumber>
    </recommendedName>
    <alternativeName>
        <fullName evidence="8">GTP:molybdopterin guanylyltransferase</fullName>
    </alternativeName>
    <alternativeName>
        <fullName evidence="8">Mo-MPT guanylyltransferase</fullName>
    </alternativeName>
    <alternativeName>
        <fullName evidence="8">Molybdopterin guanylyltransferase</fullName>
    </alternativeName>
    <alternativeName>
        <fullName evidence="8">Molybdopterin-guanine dinucleotide synthase</fullName>
        <shortName evidence="8">MGD synthase</shortName>
    </alternativeName>
</protein>
<dbReference type="PANTHER" id="PTHR19136">
    <property type="entry name" value="MOLYBDENUM COFACTOR GUANYLYLTRANSFERASE"/>
    <property type="match status" value="1"/>
</dbReference>
<evidence type="ECO:0000256" key="1">
    <source>
        <dbReference type="ARBA" id="ARBA00022490"/>
    </source>
</evidence>
<comment type="caution">
    <text evidence="8">Lacks conserved residue(s) required for the propagation of feature annotation.</text>
</comment>
<feature type="binding site" evidence="8">
    <location>
        <position position="20"/>
    </location>
    <ligand>
        <name>GTP</name>
        <dbReference type="ChEBI" id="CHEBI:37565"/>
    </ligand>
</feature>
<comment type="catalytic activity">
    <reaction evidence="8">
        <text>Mo-molybdopterin + GTP + H(+) = Mo-molybdopterin guanine dinucleotide + diphosphate</text>
        <dbReference type="Rhea" id="RHEA:34243"/>
        <dbReference type="ChEBI" id="CHEBI:15378"/>
        <dbReference type="ChEBI" id="CHEBI:33019"/>
        <dbReference type="ChEBI" id="CHEBI:37565"/>
        <dbReference type="ChEBI" id="CHEBI:71302"/>
        <dbReference type="ChEBI" id="CHEBI:71310"/>
        <dbReference type="EC" id="2.7.7.77"/>
    </reaction>
</comment>
<keyword evidence="11" id="KW-1185">Reference proteome</keyword>
<name>A0A285UW38_9STAP</name>
<dbReference type="HAMAP" id="MF_00316">
    <property type="entry name" value="MobA"/>
    <property type="match status" value="1"/>
</dbReference>
<proteinExistence type="inferred from homology"/>
<dbReference type="InterPro" id="IPR013482">
    <property type="entry name" value="Molybde_CF_guanTrfase"/>
</dbReference>
<dbReference type="EMBL" id="OBQF01000006">
    <property type="protein sequence ID" value="SOC44461.1"/>
    <property type="molecule type" value="Genomic_DNA"/>
</dbReference>
<comment type="function">
    <text evidence="8">Transfers a GMP moiety from GTP to Mo-molybdopterin (Mo-MPT) cofactor (Moco or molybdenum cofactor) to form Mo-molybdopterin guanine dinucleotide (Mo-MGD) cofactor.</text>
</comment>
<keyword evidence="1 8" id="KW-0963">Cytoplasm</keyword>
<evidence type="ECO:0000256" key="8">
    <source>
        <dbReference type="HAMAP-Rule" id="MF_00316"/>
    </source>
</evidence>
<evidence type="ECO:0000256" key="4">
    <source>
        <dbReference type="ARBA" id="ARBA00022741"/>
    </source>
</evidence>
<dbReference type="AlphaFoldDB" id="A0A285UW38"/>
<comment type="cofactor">
    <cofactor evidence="8">
        <name>Mg(2+)</name>
        <dbReference type="ChEBI" id="CHEBI:18420"/>
    </cofactor>
</comment>
<comment type="similarity">
    <text evidence="8">Belongs to the MobA family.</text>
</comment>
<evidence type="ECO:0000313" key="10">
    <source>
        <dbReference type="EMBL" id="SOC44461.1"/>
    </source>
</evidence>
<dbReference type="OrthoDB" id="9788394at2"/>
<comment type="domain">
    <text evidence="8">The N-terminal domain determines nucleotide recognition and specific binding, while the C-terminal domain determines the specific binding to the target protein.</text>
</comment>
<dbReference type="PANTHER" id="PTHR19136:SF81">
    <property type="entry name" value="MOLYBDENUM COFACTOR GUANYLYLTRANSFERASE"/>
    <property type="match status" value="1"/>
</dbReference>
<dbReference type="GO" id="GO:0005525">
    <property type="term" value="F:GTP binding"/>
    <property type="evidence" value="ECO:0007669"/>
    <property type="project" value="UniProtKB-UniRule"/>
</dbReference>
<evidence type="ECO:0000256" key="5">
    <source>
        <dbReference type="ARBA" id="ARBA00022842"/>
    </source>
</evidence>
<organism evidence="10 11">
    <name type="scientific">Salinicoccus kekensis</name>
    <dbReference type="NCBI Taxonomy" id="714307"/>
    <lineage>
        <taxon>Bacteria</taxon>
        <taxon>Bacillati</taxon>
        <taxon>Bacillota</taxon>
        <taxon>Bacilli</taxon>
        <taxon>Bacillales</taxon>
        <taxon>Staphylococcaceae</taxon>
        <taxon>Salinicoccus</taxon>
    </lineage>
</organism>
<evidence type="ECO:0000259" key="9">
    <source>
        <dbReference type="Pfam" id="PF12804"/>
    </source>
</evidence>
<sequence>MKTVGVVLAGGKSTRFGEQKSLYEFDGRKMYEHVHDRLEASGLCDEIIVSTNKTLEPHIDGRTVVDDEKYEDHGPLGGLYAVRKAFPEDRLLIISCDTPFVSTEWLKTLHERAAAEPERIIVSAEGEKLHPTIGIFQGAALKSDLEHQLQSKKLSFKAFFENQDVSVLDIRETGESPDIFRNINYKTDIE</sequence>
<keyword evidence="4 8" id="KW-0547">Nucleotide-binding</keyword>
<evidence type="ECO:0000256" key="7">
    <source>
        <dbReference type="ARBA" id="ARBA00023150"/>
    </source>
</evidence>
<dbReference type="EC" id="2.7.7.77" evidence="8"/>
<dbReference type="GO" id="GO:0006777">
    <property type="term" value="P:Mo-molybdopterin cofactor biosynthetic process"/>
    <property type="evidence" value="ECO:0007669"/>
    <property type="project" value="UniProtKB-KW"/>
</dbReference>
<dbReference type="GO" id="GO:0005737">
    <property type="term" value="C:cytoplasm"/>
    <property type="evidence" value="ECO:0007669"/>
    <property type="project" value="UniProtKB-SubCell"/>
</dbReference>
<dbReference type="Pfam" id="PF12804">
    <property type="entry name" value="NTP_transf_3"/>
    <property type="match status" value="1"/>
</dbReference>
<keyword evidence="3 8" id="KW-0479">Metal-binding</keyword>
<dbReference type="GO" id="GO:0061603">
    <property type="term" value="F:molybdenum cofactor guanylyltransferase activity"/>
    <property type="evidence" value="ECO:0007669"/>
    <property type="project" value="UniProtKB-EC"/>
</dbReference>
<feature type="domain" description="MobA-like NTP transferase" evidence="9">
    <location>
        <begin position="5"/>
        <end position="154"/>
    </location>
</feature>
<evidence type="ECO:0000256" key="6">
    <source>
        <dbReference type="ARBA" id="ARBA00023134"/>
    </source>
</evidence>
<dbReference type="SUPFAM" id="SSF53448">
    <property type="entry name" value="Nucleotide-diphospho-sugar transferases"/>
    <property type="match status" value="1"/>
</dbReference>
<dbReference type="InterPro" id="IPR029044">
    <property type="entry name" value="Nucleotide-diphossugar_trans"/>
</dbReference>
<evidence type="ECO:0000256" key="2">
    <source>
        <dbReference type="ARBA" id="ARBA00022679"/>
    </source>
</evidence>
<dbReference type="InterPro" id="IPR025877">
    <property type="entry name" value="MobA-like_NTP_Trfase"/>
</dbReference>
<comment type="subcellular location">
    <subcellularLocation>
        <location evidence="8">Cytoplasm</location>
    </subcellularLocation>
</comment>
<dbReference type="Gene3D" id="3.90.550.10">
    <property type="entry name" value="Spore Coat Polysaccharide Biosynthesis Protein SpsA, Chain A"/>
    <property type="match status" value="1"/>
</dbReference>
<dbReference type="RefSeq" id="WP_097042331.1">
    <property type="nucleotide sequence ID" value="NZ_OBQF01000006.1"/>
</dbReference>
<feature type="binding site" evidence="8">
    <location>
        <begin position="8"/>
        <end position="10"/>
    </location>
    <ligand>
        <name>GTP</name>
        <dbReference type="ChEBI" id="CHEBI:37565"/>
    </ligand>
</feature>
<reference evidence="11" key="1">
    <citation type="submission" date="2017-08" db="EMBL/GenBank/DDBJ databases">
        <authorList>
            <person name="Varghese N."/>
            <person name="Submissions S."/>
        </authorList>
    </citation>
    <scope>NUCLEOTIDE SEQUENCE [LARGE SCALE GENOMIC DNA]</scope>
    <source>
        <strain evidence="11">DSM 23173</strain>
    </source>
</reference>
<keyword evidence="5 8" id="KW-0460">Magnesium</keyword>
<keyword evidence="2 8" id="KW-0808">Transferase</keyword>
<accession>A0A285UW38</accession>
<evidence type="ECO:0000313" key="11">
    <source>
        <dbReference type="Proteomes" id="UP000219412"/>
    </source>
</evidence>
<feature type="binding site" evidence="8">
    <location>
        <position position="97"/>
    </location>
    <ligand>
        <name>GTP</name>
        <dbReference type="ChEBI" id="CHEBI:37565"/>
    </ligand>
</feature>
<keyword evidence="7 8" id="KW-0501">Molybdenum cofactor biosynthesis</keyword>